<evidence type="ECO:0000313" key="14">
    <source>
        <dbReference type="Proteomes" id="UP000054097"/>
    </source>
</evidence>
<keyword evidence="7 10" id="KW-0496">Mitochondrion</keyword>
<dbReference type="EC" id="4.4.1.17" evidence="10"/>
<comment type="subcellular location">
    <subcellularLocation>
        <location evidence="1 10">Mitochondrion inner membrane</location>
    </subcellularLocation>
</comment>
<keyword evidence="6 10" id="KW-0408">Iron</keyword>
<comment type="catalytic activity">
    <reaction evidence="10">
        <text>holo-[cytochrome c] = apo-[cytochrome c] + heme b</text>
        <dbReference type="Rhea" id="RHEA:22648"/>
        <dbReference type="Rhea" id="RHEA-COMP:10725"/>
        <dbReference type="Rhea" id="RHEA-COMP:10726"/>
        <dbReference type="ChEBI" id="CHEBI:29950"/>
        <dbReference type="ChEBI" id="CHEBI:60344"/>
        <dbReference type="ChEBI" id="CHEBI:83739"/>
        <dbReference type="EC" id="4.4.1.17"/>
    </reaction>
</comment>
<keyword evidence="12" id="KW-1133">Transmembrane helix</keyword>
<evidence type="ECO:0000256" key="5">
    <source>
        <dbReference type="ARBA" id="ARBA00022792"/>
    </source>
</evidence>
<dbReference type="PROSITE" id="PS00822">
    <property type="entry name" value="CYTO_HEME_LYASE_2"/>
    <property type="match status" value="1"/>
</dbReference>
<dbReference type="GO" id="GO:0004408">
    <property type="term" value="F:holocytochrome-c synthase activity"/>
    <property type="evidence" value="ECO:0007669"/>
    <property type="project" value="UniProtKB-EC"/>
</dbReference>
<keyword evidence="5 10" id="KW-0999">Mitochondrion inner membrane</keyword>
<name>A0A0C2X0G2_SERVB</name>
<dbReference type="Pfam" id="PF01265">
    <property type="entry name" value="Cyto_heme_lyase"/>
    <property type="match status" value="2"/>
</dbReference>
<dbReference type="Proteomes" id="UP000054097">
    <property type="component" value="Unassembled WGS sequence"/>
</dbReference>
<sequence>MSDQSKTNEDAASKCPVDHSTRATWQNLASAPPPHGLPPRAAPLSTQREISSIPRASSDADETEGGKWVYPSEQQFYAALLRKHQSSSADASSSSHGEENAGLKTPGAVEVDASGAAVTNGNVVKPPRASDMRVVVPIHNAVNEQTWAKVLAWEANQGGESAGWVFFLGFAFYFLCLSFSLFSLVCSYQRPFDRHDWVVDRCGTRVRYVIDYYTGKLGPSATGGNPLSFYIDARPALDSWEGVRMRFTRFWTGVFSGR</sequence>
<proteinExistence type="inferred from homology"/>
<keyword evidence="9 10" id="KW-0456">Lyase</keyword>
<evidence type="ECO:0000256" key="1">
    <source>
        <dbReference type="ARBA" id="ARBA00004273"/>
    </source>
</evidence>
<dbReference type="EMBL" id="KN824281">
    <property type="protein sequence ID" value="KIM31783.1"/>
    <property type="molecule type" value="Genomic_DNA"/>
</dbReference>
<reference evidence="13 14" key="1">
    <citation type="submission" date="2014-04" db="EMBL/GenBank/DDBJ databases">
        <authorList>
            <consortium name="DOE Joint Genome Institute"/>
            <person name="Kuo A."/>
            <person name="Zuccaro A."/>
            <person name="Kohler A."/>
            <person name="Nagy L.G."/>
            <person name="Floudas D."/>
            <person name="Copeland A."/>
            <person name="Barry K.W."/>
            <person name="Cichocki N."/>
            <person name="Veneault-Fourrey C."/>
            <person name="LaButti K."/>
            <person name="Lindquist E.A."/>
            <person name="Lipzen A."/>
            <person name="Lundell T."/>
            <person name="Morin E."/>
            <person name="Murat C."/>
            <person name="Sun H."/>
            <person name="Tunlid A."/>
            <person name="Henrissat B."/>
            <person name="Grigoriev I.V."/>
            <person name="Hibbett D.S."/>
            <person name="Martin F."/>
            <person name="Nordberg H.P."/>
            <person name="Cantor M.N."/>
            <person name="Hua S.X."/>
        </authorList>
    </citation>
    <scope>NUCLEOTIDE SEQUENCE [LARGE SCALE GENOMIC DNA]</scope>
    <source>
        <strain evidence="13 14">MAFF 305830</strain>
    </source>
</reference>
<feature type="region of interest" description="Disordered" evidence="11">
    <location>
        <begin position="1"/>
        <end position="66"/>
    </location>
</feature>
<keyword evidence="3 10" id="KW-0349">Heme</keyword>
<keyword evidence="14" id="KW-1185">Reference proteome</keyword>
<reference evidence="14" key="2">
    <citation type="submission" date="2015-01" db="EMBL/GenBank/DDBJ databases">
        <title>Evolutionary Origins and Diversification of the Mycorrhizal Mutualists.</title>
        <authorList>
            <consortium name="DOE Joint Genome Institute"/>
            <consortium name="Mycorrhizal Genomics Consortium"/>
            <person name="Kohler A."/>
            <person name="Kuo A."/>
            <person name="Nagy L.G."/>
            <person name="Floudas D."/>
            <person name="Copeland A."/>
            <person name="Barry K.W."/>
            <person name="Cichocki N."/>
            <person name="Veneault-Fourrey C."/>
            <person name="LaButti K."/>
            <person name="Lindquist E.A."/>
            <person name="Lipzen A."/>
            <person name="Lundell T."/>
            <person name="Morin E."/>
            <person name="Murat C."/>
            <person name="Riley R."/>
            <person name="Ohm R."/>
            <person name="Sun H."/>
            <person name="Tunlid A."/>
            <person name="Henrissat B."/>
            <person name="Grigoriev I.V."/>
            <person name="Hibbett D.S."/>
            <person name="Martin F."/>
        </authorList>
    </citation>
    <scope>NUCLEOTIDE SEQUENCE [LARGE SCALE GENOMIC DNA]</scope>
    <source>
        <strain evidence="14">MAFF 305830</strain>
    </source>
</reference>
<dbReference type="PANTHER" id="PTHR12743:SF0">
    <property type="entry name" value="HOLOCYTOCHROME C-TYPE SYNTHASE"/>
    <property type="match status" value="1"/>
</dbReference>
<evidence type="ECO:0000256" key="9">
    <source>
        <dbReference type="ARBA" id="ARBA00023239"/>
    </source>
</evidence>
<organism evidence="13 14">
    <name type="scientific">Serendipita vermifera MAFF 305830</name>
    <dbReference type="NCBI Taxonomy" id="933852"/>
    <lineage>
        <taxon>Eukaryota</taxon>
        <taxon>Fungi</taxon>
        <taxon>Dikarya</taxon>
        <taxon>Basidiomycota</taxon>
        <taxon>Agaricomycotina</taxon>
        <taxon>Agaricomycetes</taxon>
        <taxon>Sebacinales</taxon>
        <taxon>Serendipitaceae</taxon>
        <taxon>Serendipita</taxon>
    </lineage>
</organism>
<evidence type="ECO:0000256" key="12">
    <source>
        <dbReference type="SAM" id="Phobius"/>
    </source>
</evidence>
<evidence type="ECO:0000256" key="11">
    <source>
        <dbReference type="SAM" id="MobiDB-lite"/>
    </source>
</evidence>
<accession>A0A0C2X0G2</accession>
<protein>
    <recommendedName>
        <fullName evidence="10">Holocytochrome c-type synthase</fullName>
        <ecNumber evidence="10">4.4.1.17</ecNumber>
    </recommendedName>
</protein>
<keyword evidence="8 10" id="KW-0472">Membrane</keyword>
<dbReference type="PANTHER" id="PTHR12743">
    <property type="entry name" value="CYTOCHROME C1 HEME LYASE"/>
    <property type="match status" value="1"/>
</dbReference>
<dbReference type="OrthoDB" id="4243at2759"/>
<evidence type="ECO:0000256" key="2">
    <source>
        <dbReference type="ARBA" id="ARBA00007255"/>
    </source>
</evidence>
<feature type="compositionally biased region" description="Basic and acidic residues" evidence="11">
    <location>
        <begin position="1"/>
        <end position="21"/>
    </location>
</feature>
<comment type="similarity">
    <text evidence="2 10">Belongs to the cytochrome c-type heme lyase family.</text>
</comment>
<evidence type="ECO:0000313" key="13">
    <source>
        <dbReference type="EMBL" id="KIM31783.1"/>
    </source>
</evidence>
<dbReference type="STRING" id="933852.A0A0C2X0G2"/>
<dbReference type="HOGENOM" id="CLU_048602_1_2_1"/>
<feature type="transmembrane region" description="Helical" evidence="12">
    <location>
        <begin position="164"/>
        <end position="185"/>
    </location>
</feature>
<dbReference type="GO" id="GO:0005743">
    <property type="term" value="C:mitochondrial inner membrane"/>
    <property type="evidence" value="ECO:0007669"/>
    <property type="project" value="UniProtKB-SubCell"/>
</dbReference>
<evidence type="ECO:0000256" key="8">
    <source>
        <dbReference type="ARBA" id="ARBA00023136"/>
    </source>
</evidence>
<evidence type="ECO:0000256" key="3">
    <source>
        <dbReference type="ARBA" id="ARBA00022617"/>
    </source>
</evidence>
<evidence type="ECO:0000256" key="7">
    <source>
        <dbReference type="ARBA" id="ARBA00023128"/>
    </source>
</evidence>
<keyword evidence="4 10" id="KW-0479">Metal-binding</keyword>
<keyword evidence="12" id="KW-0812">Transmembrane</keyword>
<dbReference type="AlphaFoldDB" id="A0A0C2X0G2"/>
<evidence type="ECO:0000256" key="4">
    <source>
        <dbReference type="ARBA" id="ARBA00022723"/>
    </source>
</evidence>
<comment type="function">
    <text evidence="10">Lyase that catalyzes the covalent linking of the heme group to the cytochrome C apoprotein to produce the mature functional cytochrome.</text>
</comment>
<dbReference type="InterPro" id="IPR000511">
    <property type="entry name" value="Holocyt_c/c1_synthase"/>
</dbReference>
<evidence type="ECO:0000256" key="10">
    <source>
        <dbReference type="RuleBase" id="RU363130"/>
    </source>
</evidence>
<feature type="compositionally biased region" description="Pro residues" evidence="11">
    <location>
        <begin position="31"/>
        <end position="41"/>
    </location>
</feature>
<dbReference type="GO" id="GO:0046872">
    <property type="term" value="F:metal ion binding"/>
    <property type="evidence" value="ECO:0007669"/>
    <property type="project" value="UniProtKB-KW"/>
</dbReference>
<evidence type="ECO:0000256" key="6">
    <source>
        <dbReference type="ARBA" id="ARBA00023004"/>
    </source>
</evidence>
<gene>
    <name evidence="13" type="ORF">M408DRAFT_63762</name>
</gene>